<name>A0A8H5GKV2_9AGAR</name>
<dbReference type="GO" id="GO:0008270">
    <property type="term" value="F:zinc ion binding"/>
    <property type="evidence" value="ECO:0007669"/>
    <property type="project" value="UniProtKB-KW"/>
</dbReference>
<keyword evidence="7" id="KW-0539">Nucleus</keyword>
<feature type="compositionally biased region" description="Basic and acidic residues" evidence="9">
    <location>
        <begin position="112"/>
        <end position="121"/>
    </location>
</feature>
<keyword evidence="2" id="KW-0479">Metal-binding</keyword>
<feature type="compositionally biased region" description="Polar residues" evidence="9">
    <location>
        <begin position="430"/>
        <end position="446"/>
    </location>
</feature>
<evidence type="ECO:0000256" key="6">
    <source>
        <dbReference type="ARBA" id="ARBA00023163"/>
    </source>
</evidence>
<feature type="domain" description="GATA-type" evidence="10">
    <location>
        <begin position="592"/>
        <end position="640"/>
    </location>
</feature>
<feature type="domain" description="GATA-type" evidence="10">
    <location>
        <begin position="655"/>
        <end position="703"/>
    </location>
</feature>
<sequence length="1032" mass="111027">MPSILNLKFKGNKSFVAFSNLGDAEALTKTWKVCTKVAGYLEQGQRLENLSWRLWHLQNLMVDTDNAKSKREFKKLSKCMSDKLDKEKGRAIEELEAPDFKHNPSSNMIRQRAVEKERNREASQNAQPGTIKRMQFTFSIDQPTPVSAQLVKKPDLKPSPEFNKRPRVGARQNAGEHRLDDDNVNTLLDDANDKDPPLTQRGRKSQSSSSSSDSSPSSSSASNKSSSSNTSVDSQSLRFPSLFSDDFGPSALLYPSPTLKNRMNYGEATAPHDNDQDGFSIPRPTIELPLDELLSTVDSPRPWSPSFFSTSHSDSQNRAEDDKDCSLGNNVSFNPNDPNSTFFLPNIPPYHQNDVIMQSISISDDSNNADDHTMTFSDLISTHNANHNSLTTTQPLTLHPASFSNSYNQPDTSDDSSASIDSDDEASEVEMSNATGSPSSSKSQAISGMPTPTPSTAVNTATPTPTPTPTPSASLTASMGRGGRFGKNASIGRGASASVGRSGRGSTPRPHLTVRTSSSVSTRSGVVLGATPTSLNPALLRASKDEDEGVGSSSTATTSSGRGTGGSVTAPVGRTGAGASAMGTGPGGQKAECSNCGATHTPLWRRGLNDELNCNACGLYCKLHKRPRPKTMRNTHGEGRAQTQPRPETVDVMAQCYNCHTTATPLWRKDDEGKTVCNACGLYYKLHGSARPISMKSDVIRKRSRHDARRGGGALAETPSASPGVSRRASPARETSPTLAPDSSTSTTPPQMNYQYPENVEYSSQSSELLNALGQDMGQSNTNDANNQSGSAFYQNMFGFQFPGPYHPDHLAQFVMQDPLPFASAEFDGLDSSMSPRSNKRRRMSTDSASEPPSSAVSFTSFDGYSSATSATSHSQRSSVDYAFSSYPASTPTSSYTPFAPASLSGGGMHVFRGSSNTFWHPPMTLSSLMGGHGNHNNVNNNSPAYHPPMLPPSEDSPMDYLHPPLLPHDDDALFSAYLHPPMSLPEEGQTKGQSQQQGSPKQQGQGSTQGQQQSQGQKGQNQSSGQDYMVY</sequence>
<feature type="compositionally biased region" description="Low complexity" evidence="9">
    <location>
        <begin position="513"/>
        <end position="529"/>
    </location>
</feature>
<feature type="region of interest" description="Disordered" evidence="9">
    <location>
        <begin position="305"/>
        <end position="328"/>
    </location>
</feature>
<feature type="region of interest" description="Disordered" evidence="9">
    <location>
        <begin position="981"/>
        <end position="1032"/>
    </location>
</feature>
<feature type="compositionally biased region" description="Low complexity" evidence="9">
    <location>
        <begin position="489"/>
        <end position="506"/>
    </location>
</feature>
<protein>
    <recommendedName>
        <fullName evidence="10">GATA-type domain-containing protein</fullName>
    </recommendedName>
</protein>
<evidence type="ECO:0000256" key="3">
    <source>
        <dbReference type="ARBA" id="ARBA00022771"/>
    </source>
</evidence>
<reference evidence="11 12" key="1">
    <citation type="journal article" date="2020" name="ISME J.">
        <title>Uncovering the hidden diversity of litter-decomposition mechanisms in mushroom-forming fungi.</title>
        <authorList>
            <person name="Floudas D."/>
            <person name="Bentzer J."/>
            <person name="Ahren D."/>
            <person name="Johansson T."/>
            <person name="Persson P."/>
            <person name="Tunlid A."/>
        </authorList>
    </citation>
    <scope>NUCLEOTIDE SEQUENCE [LARGE SCALE GENOMIC DNA]</scope>
    <source>
        <strain evidence="11 12">CBS 291.85</strain>
    </source>
</reference>
<evidence type="ECO:0000256" key="7">
    <source>
        <dbReference type="ARBA" id="ARBA00023242"/>
    </source>
</evidence>
<dbReference type="SMART" id="SM00401">
    <property type="entry name" value="ZnF_GATA"/>
    <property type="match status" value="2"/>
</dbReference>
<feature type="compositionally biased region" description="Polar residues" evidence="9">
    <location>
        <begin position="846"/>
        <end position="857"/>
    </location>
</feature>
<dbReference type="PROSITE" id="PS00344">
    <property type="entry name" value="GATA_ZN_FINGER_1"/>
    <property type="match status" value="1"/>
</dbReference>
<feature type="region of interest" description="Disordered" evidence="9">
    <location>
        <begin position="695"/>
        <end position="755"/>
    </location>
</feature>
<evidence type="ECO:0000259" key="10">
    <source>
        <dbReference type="PROSITE" id="PS50114"/>
    </source>
</evidence>
<dbReference type="SUPFAM" id="SSF57716">
    <property type="entry name" value="Glucocorticoid receptor-like (DNA-binding domain)"/>
    <property type="match status" value="2"/>
</dbReference>
<comment type="subcellular location">
    <subcellularLocation>
        <location evidence="1">Nucleus</location>
    </subcellularLocation>
</comment>
<evidence type="ECO:0000256" key="1">
    <source>
        <dbReference type="ARBA" id="ARBA00004123"/>
    </source>
</evidence>
<dbReference type="EMBL" id="JAACJM010000021">
    <property type="protein sequence ID" value="KAF5366853.1"/>
    <property type="molecule type" value="Genomic_DNA"/>
</dbReference>
<keyword evidence="6" id="KW-0804">Transcription</keyword>
<feature type="compositionally biased region" description="Polar residues" evidence="9">
    <location>
        <begin position="391"/>
        <end position="410"/>
    </location>
</feature>
<feature type="compositionally biased region" description="Basic and acidic residues" evidence="9">
    <location>
        <begin position="152"/>
        <end position="164"/>
    </location>
</feature>
<feature type="compositionally biased region" description="Low complexity" evidence="9">
    <location>
        <begin position="991"/>
        <end position="1032"/>
    </location>
</feature>
<gene>
    <name evidence="11" type="ORF">D9758_006439</name>
</gene>
<dbReference type="Pfam" id="PF00320">
    <property type="entry name" value="GATA"/>
    <property type="match status" value="2"/>
</dbReference>
<comment type="caution">
    <text evidence="11">The sequence shown here is derived from an EMBL/GenBank/DDBJ whole genome shotgun (WGS) entry which is preliminary data.</text>
</comment>
<feature type="region of interest" description="Disordered" evidence="9">
    <location>
        <begin position="391"/>
        <end position="587"/>
    </location>
</feature>
<feature type="region of interest" description="Disordered" evidence="9">
    <location>
        <begin position="151"/>
        <end position="235"/>
    </location>
</feature>
<dbReference type="GO" id="GO:0045944">
    <property type="term" value="P:positive regulation of transcription by RNA polymerase II"/>
    <property type="evidence" value="ECO:0007669"/>
    <property type="project" value="TreeGrafter"/>
</dbReference>
<keyword evidence="12" id="KW-1185">Reference proteome</keyword>
<dbReference type="Pfam" id="PF08550">
    <property type="entry name" value="GATA_AreA"/>
    <property type="match status" value="1"/>
</dbReference>
<dbReference type="Gene3D" id="3.30.50.10">
    <property type="entry name" value="Erythroid Transcription Factor GATA-1, subunit A"/>
    <property type="match status" value="2"/>
</dbReference>
<feature type="region of interest" description="Disordered" evidence="9">
    <location>
        <begin position="263"/>
        <end position="284"/>
    </location>
</feature>
<feature type="compositionally biased region" description="Polar residues" evidence="9">
    <location>
        <begin position="733"/>
        <end position="755"/>
    </location>
</feature>
<feature type="compositionally biased region" description="Basic and acidic residues" evidence="9">
    <location>
        <begin position="315"/>
        <end position="325"/>
    </location>
</feature>
<evidence type="ECO:0000256" key="2">
    <source>
        <dbReference type="ARBA" id="ARBA00022723"/>
    </source>
</evidence>
<proteinExistence type="predicted"/>
<feature type="compositionally biased region" description="Low complexity" evidence="9">
    <location>
        <begin position="205"/>
        <end position="235"/>
    </location>
</feature>
<dbReference type="GO" id="GO:0000122">
    <property type="term" value="P:negative regulation of transcription by RNA polymerase II"/>
    <property type="evidence" value="ECO:0007669"/>
    <property type="project" value="TreeGrafter"/>
</dbReference>
<keyword evidence="4" id="KW-0862">Zinc</keyword>
<evidence type="ECO:0000313" key="12">
    <source>
        <dbReference type="Proteomes" id="UP000559256"/>
    </source>
</evidence>
<dbReference type="InterPro" id="IPR013088">
    <property type="entry name" value="Znf_NHR/GATA"/>
</dbReference>
<evidence type="ECO:0000313" key="11">
    <source>
        <dbReference type="EMBL" id="KAF5366853.1"/>
    </source>
</evidence>
<dbReference type="PANTHER" id="PTHR10071:SF281">
    <property type="entry name" value="BOX A-BINDING FACTOR-RELATED"/>
    <property type="match status" value="1"/>
</dbReference>
<feature type="region of interest" description="Disordered" evidence="9">
    <location>
        <begin position="932"/>
        <end position="967"/>
    </location>
</feature>
<organism evidence="11 12">
    <name type="scientific">Tetrapyrgos nigripes</name>
    <dbReference type="NCBI Taxonomy" id="182062"/>
    <lineage>
        <taxon>Eukaryota</taxon>
        <taxon>Fungi</taxon>
        <taxon>Dikarya</taxon>
        <taxon>Basidiomycota</taxon>
        <taxon>Agaricomycotina</taxon>
        <taxon>Agaricomycetes</taxon>
        <taxon>Agaricomycetidae</taxon>
        <taxon>Agaricales</taxon>
        <taxon>Marasmiineae</taxon>
        <taxon>Marasmiaceae</taxon>
        <taxon>Tetrapyrgos</taxon>
    </lineage>
</organism>
<dbReference type="OrthoDB" id="515401at2759"/>
<feature type="compositionally biased region" description="Low complexity" evidence="9">
    <location>
        <begin position="305"/>
        <end position="314"/>
    </location>
</feature>
<dbReference type="CDD" id="cd00202">
    <property type="entry name" value="ZnF_GATA"/>
    <property type="match status" value="2"/>
</dbReference>
<keyword evidence="3 8" id="KW-0863">Zinc-finger</keyword>
<dbReference type="AlphaFoldDB" id="A0A8H5GKV2"/>
<evidence type="ECO:0000256" key="9">
    <source>
        <dbReference type="SAM" id="MobiDB-lite"/>
    </source>
</evidence>
<dbReference type="InterPro" id="IPR039355">
    <property type="entry name" value="Transcription_factor_GATA"/>
</dbReference>
<feature type="region of interest" description="Disordered" evidence="9">
    <location>
        <begin position="828"/>
        <end position="857"/>
    </location>
</feature>
<dbReference type="InterPro" id="IPR000679">
    <property type="entry name" value="Znf_GATA"/>
</dbReference>
<keyword evidence="5" id="KW-0805">Transcription regulation</keyword>
<dbReference type="InterPro" id="IPR013860">
    <property type="entry name" value="AreA_GATA"/>
</dbReference>
<accession>A0A8H5GKV2</accession>
<dbReference type="GO" id="GO:0000981">
    <property type="term" value="F:DNA-binding transcription factor activity, RNA polymerase II-specific"/>
    <property type="evidence" value="ECO:0007669"/>
    <property type="project" value="TreeGrafter"/>
</dbReference>
<dbReference type="PROSITE" id="PS50114">
    <property type="entry name" value="GATA_ZN_FINGER_2"/>
    <property type="match status" value="2"/>
</dbReference>
<evidence type="ECO:0000256" key="4">
    <source>
        <dbReference type="ARBA" id="ARBA00022833"/>
    </source>
</evidence>
<evidence type="ECO:0000256" key="8">
    <source>
        <dbReference type="PROSITE-ProRule" id="PRU00094"/>
    </source>
</evidence>
<feature type="compositionally biased region" description="Low complexity" evidence="9">
    <location>
        <begin position="454"/>
        <end position="463"/>
    </location>
</feature>
<dbReference type="GO" id="GO:0005634">
    <property type="term" value="C:nucleus"/>
    <property type="evidence" value="ECO:0007669"/>
    <property type="project" value="UniProtKB-SubCell"/>
</dbReference>
<dbReference type="GO" id="GO:0000978">
    <property type="term" value="F:RNA polymerase II cis-regulatory region sequence-specific DNA binding"/>
    <property type="evidence" value="ECO:0007669"/>
    <property type="project" value="TreeGrafter"/>
</dbReference>
<dbReference type="Proteomes" id="UP000559256">
    <property type="component" value="Unassembled WGS sequence"/>
</dbReference>
<dbReference type="FunFam" id="3.30.50.10:FF:000007">
    <property type="entry name" value="Nitrogen regulatory AreA, N-terminal"/>
    <property type="match status" value="1"/>
</dbReference>
<feature type="region of interest" description="Disordered" evidence="9">
    <location>
        <begin position="112"/>
        <end position="133"/>
    </location>
</feature>
<dbReference type="PANTHER" id="PTHR10071">
    <property type="entry name" value="TRANSCRIPTION FACTOR GATA FAMILY MEMBER"/>
    <property type="match status" value="1"/>
</dbReference>
<feature type="compositionally biased region" description="Low complexity" evidence="9">
    <location>
        <begin position="550"/>
        <end position="561"/>
    </location>
</feature>
<evidence type="ECO:0000256" key="5">
    <source>
        <dbReference type="ARBA" id="ARBA00023015"/>
    </source>
</evidence>
<dbReference type="PRINTS" id="PR00619">
    <property type="entry name" value="GATAZNFINGER"/>
</dbReference>